<evidence type="ECO:0000313" key="2">
    <source>
        <dbReference type="Proteomes" id="UP001216579"/>
    </source>
</evidence>
<accession>A0ABT5ZHF3</accession>
<dbReference type="EMBL" id="JARJBC010000003">
    <property type="protein sequence ID" value="MDF3289014.1"/>
    <property type="molecule type" value="Genomic_DNA"/>
</dbReference>
<evidence type="ECO:0008006" key="3">
    <source>
        <dbReference type="Google" id="ProtNLM"/>
    </source>
</evidence>
<gene>
    <name evidence="1" type="ORF">P3G67_07165</name>
</gene>
<reference evidence="1 2" key="1">
    <citation type="submission" date="2023-03" db="EMBL/GenBank/DDBJ databases">
        <title>Draft genome sequence of Streptomyces sp. RB6PN23 isolated from peat swamp forest in Thailand.</title>
        <authorList>
            <person name="Klaysubun C."/>
            <person name="Duangmal K."/>
        </authorList>
    </citation>
    <scope>NUCLEOTIDE SEQUENCE [LARGE SCALE GENOMIC DNA]</scope>
    <source>
        <strain evidence="1 2">RB6PN23</strain>
    </source>
</reference>
<proteinExistence type="predicted"/>
<dbReference type="RefSeq" id="WP_276092684.1">
    <property type="nucleotide sequence ID" value="NZ_JARJBC010000003.1"/>
</dbReference>
<protein>
    <recommendedName>
        <fullName evidence="3">Secreted protein</fullName>
    </recommendedName>
</protein>
<dbReference type="Proteomes" id="UP001216579">
    <property type="component" value="Unassembled WGS sequence"/>
</dbReference>
<comment type="caution">
    <text evidence="1">The sequence shown here is derived from an EMBL/GenBank/DDBJ whole genome shotgun (WGS) entry which is preliminary data.</text>
</comment>
<sequence length="182" mass="18566">MQPSAGQDLPHTRTHPAHWLATGVAVAAVIGIATLTRPAGASATDAGSGPDAAAAHYPVNCGGGPVDVVARASGDIEGDGRPDTVAVVRCHTDFGTPPSGVYVLSAGTSPGVPPRVVATLVDPARKLSVQDLAVTGRTVSATLLGYSSDTVPRCCPDLRRQFDWDWRDGRFNAVPGPHAGSV</sequence>
<organism evidence="1 2">
    <name type="scientific">Streptomyces silvisoli</name>
    <dbReference type="NCBI Taxonomy" id="3034235"/>
    <lineage>
        <taxon>Bacteria</taxon>
        <taxon>Bacillati</taxon>
        <taxon>Actinomycetota</taxon>
        <taxon>Actinomycetes</taxon>
        <taxon>Kitasatosporales</taxon>
        <taxon>Streptomycetaceae</taxon>
        <taxon>Streptomyces</taxon>
    </lineage>
</organism>
<evidence type="ECO:0000313" key="1">
    <source>
        <dbReference type="EMBL" id="MDF3289014.1"/>
    </source>
</evidence>
<keyword evidence="2" id="KW-1185">Reference proteome</keyword>
<name>A0ABT5ZHF3_9ACTN</name>